<protein>
    <submittedName>
        <fullName evidence="2">Uncharacterized protein</fullName>
    </submittedName>
</protein>
<organism evidence="2 3">
    <name type="scientific">Candidatus Bilamarchaeum dharawalense</name>
    <dbReference type="NCBI Taxonomy" id="2885759"/>
    <lineage>
        <taxon>Archaea</taxon>
        <taxon>Candidatus Micrarchaeota</taxon>
        <taxon>Candidatus Micrarchaeia</taxon>
        <taxon>Candidatus Anstonellales</taxon>
        <taxon>Candidatus Bilamarchaeaceae</taxon>
        <taxon>Candidatus Bilamarchaeum</taxon>
    </lineage>
</organism>
<accession>A0A5E4LQV2</accession>
<proteinExistence type="predicted"/>
<keyword evidence="1" id="KW-0812">Transmembrane</keyword>
<dbReference type="EMBL" id="CABMJJ010000009">
    <property type="protein sequence ID" value="VVC04364.1"/>
    <property type="molecule type" value="Genomic_DNA"/>
</dbReference>
<reference evidence="2 3" key="1">
    <citation type="submission" date="2019-08" db="EMBL/GenBank/DDBJ databases">
        <authorList>
            <person name="Vazquez-Campos X."/>
        </authorList>
    </citation>
    <scope>NUCLEOTIDE SEQUENCE [LARGE SCALE GENOMIC DNA]</scope>
    <source>
        <strain evidence="2">LFW-283_2</strain>
    </source>
</reference>
<feature type="transmembrane region" description="Helical" evidence="1">
    <location>
        <begin position="254"/>
        <end position="273"/>
    </location>
</feature>
<evidence type="ECO:0000313" key="2">
    <source>
        <dbReference type="EMBL" id="VVC04364.1"/>
    </source>
</evidence>
<comment type="caution">
    <text evidence="2">The sequence shown here is derived from an EMBL/GenBank/DDBJ whole genome shotgun (WGS) entry which is preliminary data.</text>
</comment>
<dbReference type="Proteomes" id="UP000789941">
    <property type="component" value="Unassembled WGS sequence"/>
</dbReference>
<evidence type="ECO:0000256" key="1">
    <source>
        <dbReference type="SAM" id="Phobius"/>
    </source>
</evidence>
<sequence>MKLYIPSRRHIFMRWLLALVLLTTMVSAEFLIEKVDVTISDIQSDGSAKVHESIKFIIYGDYASSLYDSGMTSDQLSYWSSNLGLKDIKFHVNPSLVDIRDLRVRPQPRTQCNPIQKTCHGEIILDYQAYPSINSTINSGLFSVEQYKPRTRRYTINPGALSFTTTPEGNIILDKDIYLILKLPQDSLVLDANPQPTNAAIALPSHVESLSWTDSVLVKFSLIFDVEESIDQEVSDFFGGIIRGIIETLKSPHGVALVILIVVLMGSYAYIVMSKRRDEE</sequence>
<dbReference type="AlphaFoldDB" id="A0A5E4LQV2"/>
<keyword evidence="1" id="KW-0472">Membrane</keyword>
<keyword evidence="1" id="KW-1133">Transmembrane helix</keyword>
<gene>
    <name evidence="2" type="ORF">LFW2832_00901</name>
</gene>
<name>A0A5E4LQV2_9ARCH</name>
<evidence type="ECO:0000313" key="3">
    <source>
        <dbReference type="Proteomes" id="UP000789941"/>
    </source>
</evidence>